<evidence type="ECO:0000313" key="2">
    <source>
        <dbReference type="EMBL" id="ORZ24465.1"/>
    </source>
</evidence>
<dbReference type="Proteomes" id="UP000193560">
    <property type="component" value="Unassembled WGS sequence"/>
</dbReference>
<dbReference type="AlphaFoldDB" id="A0A1X2IYT8"/>
<sequence>MKQSITLPSISSVLNNNNENDHSGPHYIKLPALSNQYSHNHNHSHKHDMYEGIFLPTSPVSLSSLSPIQQYDNNHHSFTSNTPPSPLIPLAPGRSLSSSLPHTIKETAITENGDSSPLTHPSLFPVIFAPPLKFSTPYKTEDKAKTSLSSSSTKFVPTSELQIIQSSSSDGTIKKRRRGRPPVYTEYHGQQSSGTKNNHDRTFRSPTIWEISSTSKPAASPSCAMSTFSSITLEPELPPPRKKRGRNPKHSIQGNSCFLWKDIPIARKKKIRPLLGQK</sequence>
<feature type="region of interest" description="Disordered" evidence="1">
    <location>
        <begin position="230"/>
        <end position="253"/>
    </location>
</feature>
<feature type="region of interest" description="Disordered" evidence="1">
    <location>
        <begin position="1"/>
        <end position="26"/>
    </location>
</feature>
<feature type="compositionally biased region" description="Polar residues" evidence="1">
    <location>
        <begin position="160"/>
        <end position="171"/>
    </location>
</feature>
<evidence type="ECO:0000313" key="3">
    <source>
        <dbReference type="Proteomes" id="UP000193560"/>
    </source>
</evidence>
<keyword evidence="3" id="KW-1185">Reference proteome</keyword>
<proteinExistence type="predicted"/>
<feature type="region of interest" description="Disordered" evidence="1">
    <location>
        <begin position="142"/>
        <end position="202"/>
    </location>
</feature>
<organism evidence="2 3">
    <name type="scientific">Absidia repens</name>
    <dbReference type="NCBI Taxonomy" id="90262"/>
    <lineage>
        <taxon>Eukaryota</taxon>
        <taxon>Fungi</taxon>
        <taxon>Fungi incertae sedis</taxon>
        <taxon>Mucoromycota</taxon>
        <taxon>Mucoromycotina</taxon>
        <taxon>Mucoromycetes</taxon>
        <taxon>Mucorales</taxon>
        <taxon>Cunninghamellaceae</taxon>
        <taxon>Absidia</taxon>
    </lineage>
</organism>
<dbReference type="EMBL" id="MCGE01000002">
    <property type="protein sequence ID" value="ORZ24465.1"/>
    <property type="molecule type" value="Genomic_DNA"/>
</dbReference>
<reference evidence="2 3" key="1">
    <citation type="submission" date="2016-07" db="EMBL/GenBank/DDBJ databases">
        <title>Pervasive Adenine N6-methylation of Active Genes in Fungi.</title>
        <authorList>
            <consortium name="DOE Joint Genome Institute"/>
            <person name="Mondo S.J."/>
            <person name="Dannebaum R.O."/>
            <person name="Kuo R.C."/>
            <person name="Labutti K."/>
            <person name="Haridas S."/>
            <person name="Kuo A."/>
            <person name="Salamov A."/>
            <person name="Ahrendt S.R."/>
            <person name="Lipzen A."/>
            <person name="Sullivan W."/>
            <person name="Andreopoulos W.B."/>
            <person name="Clum A."/>
            <person name="Lindquist E."/>
            <person name="Daum C."/>
            <person name="Ramamoorthy G.K."/>
            <person name="Gryganskyi A."/>
            <person name="Culley D."/>
            <person name="Magnuson J.K."/>
            <person name="James T.Y."/>
            <person name="O'Malley M.A."/>
            <person name="Stajich J.E."/>
            <person name="Spatafora J.W."/>
            <person name="Visel A."/>
            <person name="Grigoriev I.V."/>
        </authorList>
    </citation>
    <scope>NUCLEOTIDE SEQUENCE [LARGE SCALE GENOMIC DNA]</scope>
    <source>
        <strain evidence="2 3">NRRL 1336</strain>
    </source>
</reference>
<comment type="caution">
    <text evidence="2">The sequence shown here is derived from an EMBL/GenBank/DDBJ whole genome shotgun (WGS) entry which is preliminary data.</text>
</comment>
<gene>
    <name evidence="2" type="ORF">BCR42DRAFT_432347</name>
</gene>
<evidence type="ECO:0000256" key="1">
    <source>
        <dbReference type="SAM" id="MobiDB-lite"/>
    </source>
</evidence>
<name>A0A1X2IYT8_9FUNG</name>
<accession>A0A1X2IYT8</accession>
<feature type="compositionally biased region" description="Basic residues" evidence="1">
    <location>
        <begin position="240"/>
        <end position="249"/>
    </location>
</feature>
<feature type="region of interest" description="Disordered" evidence="1">
    <location>
        <begin position="65"/>
        <end position="87"/>
    </location>
</feature>
<feature type="compositionally biased region" description="Low complexity" evidence="1">
    <location>
        <begin position="146"/>
        <end position="159"/>
    </location>
</feature>
<feature type="compositionally biased region" description="Polar residues" evidence="1">
    <location>
        <begin position="68"/>
        <end position="82"/>
    </location>
</feature>
<protein>
    <submittedName>
        <fullName evidence="2">Uncharacterized protein</fullName>
    </submittedName>
</protein>
<dbReference type="OrthoDB" id="2417670at2759"/>
<feature type="compositionally biased region" description="Polar residues" evidence="1">
    <location>
        <begin position="1"/>
        <end position="18"/>
    </location>
</feature>